<dbReference type="AlphaFoldDB" id="T1IF47"/>
<dbReference type="PROSITE" id="PS50825">
    <property type="entry name" value="HYR"/>
    <property type="match status" value="2"/>
</dbReference>
<dbReference type="PANTHER" id="PTHR24273">
    <property type="entry name" value="FI04643P-RELATED"/>
    <property type="match status" value="1"/>
</dbReference>
<dbReference type="EnsemblMetazoa" id="RPRC014916-RA">
    <property type="protein sequence ID" value="RPRC014916-PA"/>
    <property type="gene ID" value="RPRC014916"/>
</dbReference>
<reference evidence="2" key="1">
    <citation type="submission" date="2015-05" db="UniProtKB">
        <authorList>
            <consortium name="EnsemblMetazoa"/>
        </authorList>
    </citation>
    <scope>IDENTIFICATION</scope>
</reference>
<keyword evidence="3" id="KW-1185">Reference proteome</keyword>
<proteinExistence type="predicted"/>
<evidence type="ECO:0000259" key="1">
    <source>
        <dbReference type="PROSITE" id="PS50825"/>
    </source>
</evidence>
<dbReference type="InParanoid" id="T1IF47"/>
<evidence type="ECO:0000313" key="2">
    <source>
        <dbReference type="EnsemblMetazoa" id="RPRC014916-PA"/>
    </source>
</evidence>
<dbReference type="EMBL" id="ACPB03007356">
    <property type="status" value="NOT_ANNOTATED_CDS"/>
    <property type="molecule type" value="Genomic_DNA"/>
</dbReference>
<feature type="domain" description="HYR" evidence="1">
    <location>
        <begin position="3"/>
        <end position="88"/>
    </location>
</feature>
<dbReference type="PANTHER" id="PTHR24273:SF32">
    <property type="entry name" value="HYALIN"/>
    <property type="match status" value="1"/>
</dbReference>
<dbReference type="Proteomes" id="UP000015103">
    <property type="component" value="Unassembled WGS sequence"/>
</dbReference>
<sequence>MLLDNEPPVFQNCPSHPIIVRRGPNGIEPVNLTEPVAVDNSGSIARLEVKPHGFRTPVTTFQDMAVKYVAYDFDGNVAICEINITVTDDTPPLLSCPQSYVIELVDRQDSYVVNFNETRRKVNVSDASGEVNVQFIPDKATILIGTFENITVVATDKYNNRATCHFQVAVQATSCVDWELKPPANGALNCLPGDKGLQCIATCNKGFRFTDGEPVKTFSCQKKSPWSPTSVVPDCVSEDTQQADYNVIATMTYRANGAV</sequence>
<dbReference type="STRING" id="13249.T1IF47"/>
<dbReference type="InterPro" id="IPR003410">
    <property type="entry name" value="HYR_dom"/>
</dbReference>
<organism evidence="2 3">
    <name type="scientific">Rhodnius prolixus</name>
    <name type="common">Triatomid bug</name>
    <dbReference type="NCBI Taxonomy" id="13249"/>
    <lineage>
        <taxon>Eukaryota</taxon>
        <taxon>Metazoa</taxon>
        <taxon>Ecdysozoa</taxon>
        <taxon>Arthropoda</taxon>
        <taxon>Hexapoda</taxon>
        <taxon>Insecta</taxon>
        <taxon>Pterygota</taxon>
        <taxon>Neoptera</taxon>
        <taxon>Paraneoptera</taxon>
        <taxon>Hemiptera</taxon>
        <taxon>Heteroptera</taxon>
        <taxon>Panheteroptera</taxon>
        <taxon>Cimicomorpha</taxon>
        <taxon>Reduviidae</taxon>
        <taxon>Triatominae</taxon>
        <taxon>Rhodnius</taxon>
    </lineage>
</organism>
<dbReference type="eggNOG" id="KOG1217">
    <property type="taxonomic scope" value="Eukaryota"/>
</dbReference>
<accession>T1IF47</accession>
<name>T1IF47_RHOPR</name>
<evidence type="ECO:0000313" key="3">
    <source>
        <dbReference type="Proteomes" id="UP000015103"/>
    </source>
</evidence>
<dbReference type="OMA" id="NDECSVE"/>
<dbReference type="Gene3D" id="2.10.70.10">
    <property type="entry name" value="Complement Module, domain 1"/>
    <property type="match status" value="1"/>
</dbReference>
<feature type="domain" description="HYR" evidence="1">
    <location>
        <begin position="89"/>
        <end position="172"/>
    </location>
</feature>
<dbReference type="HOGENOM" id="CLU_1075957_0_0_1"/>
<protein>
    <recommendedName>
        <fullName evidence="1">HYR domain-containing protein</fullName>
    </recommendedName>
</protein>
<dbReference type="VEuPathDB" id="VectorBase:RPRC014916"/>
<dbReference type="Pfam" id="PF02494">
    <property type="entry name" value="HYR"/>
    <property type="match status" value="2"/>
</dbReference>